<organism evidence="3 4">
    <name type="scientific">Paraburkholderia hospita</name>
    <dbReference type="NCBI Taxonomy" id="169430"/>
    <lineage>
        <taxon>Bacteria</taxon>
        <taxon>Pseudomonadati</taxon>
        <taxon>Pseudomonadota</taxon>
        <taxon>Betaproteobacteria</taxon>
        <taxon>Burkholderiales</taxon>
        <taxon>Burkholderiaceae</taxon>
        <taxon>Paraburkholderia</taxon>
    </lineage>
</organism>
<dbReference type="EMBL" id="AKAU01000150">
    <property type="protein sequence ID" value="EIM97546.1"/>
    <property type="molecule type" value="Genomic_DNA"/>
</dbReference>
<dbReference type="PANTHER" id="PTHR37302">
    <property type="entry name" value="SLR1116 PROTEIN"/>
    <property type="match status" value="1"/>
</dbReference>
<dbReference type="InterPro" id="IPR034660">
    <property type="entry name" value="DinB/YfiT-like"/>
</dbReference>
<dbReference type="InterPro" id="IPR007837">
    <property type="entry name" value="DinB"/>
</dbReference>
<keyword evidence="2" id="KW-0479">Metal-binding</keyword>
<protein>
    <submittedName>
        <fullName evidence="3">DinB family protein</fullName>
    </submittedName>
</protein>
<evidence type="ECO:0000313" key="3">
    <source>
        <dbReference type="EMBL" id="EIM97546.1"/>
    </source>
</evidence>
<dbReference type="SUPFAM" id="SSF109854">
    <property type="entry name" value="DinB/YfiT-like putative metalloenzymes"/>
    <property type="match status" value="1"/>
</dbReference>
<dbReference type="RefSeq" id="WP_007587268.1">
    <property type="nucleotide sequence ID" value="NZ_AKAU01000150.1"/>
</dbReference>
<dbReference type="Gene3D" id="1.20.120.450">
    <property type="entry name" value="dinb family like domain"/>
    <property type="match status" value="1"/>
</dbReference>
<evidence type="ECO:0000256" key="1">
    <source>
        <dbReference type="ARBA" id="ARBA00008635"/>
    </source>
</evidence>
<gene>
    <name evidence="3" type="ORF">WQE_28734</name>
</gene>
<evidence type="ECO:0000313" key="4">
    <source>
        <dbReference type="Proteomes" id="UP000004980"/>
    </source>
</evidence>
<name>A0ABN0FFP7_9BURK</name>
<sequence>MINPQTARLFARYKAWADELLFTSVAQLPAAEVKATRQTLFKSILGTLNHNFVVDLIWKANLQGKPHGFSRRDEILHPDLNDLFQAQQRENQWFEGWATKQTGASLAEVIPFKYVSGQEFAMSRGAMLMDLVNHASYHRGWVCEMFFEIPAKPPVTDLPVFLESHPAFDGPPDVDGHHAKA</sequence>
<reference evidence="3 4" key="1">
    <citation type="journal article" date="2012" name="J. Bacteriol.">
        <title>Draft Genome Sequence of the Soil Bacterium Burkholderia terrae Strain BS001, Which Interacts with Fungal Surface Structures.</title>
        <authorList>
            <person name="Nazir R."/>
            <person name="Hansen M.A."/>
            <person name="Sorensen S."/>
            <person name="van Elsas J.D."/>
        </authorList>
    </citation>
    <scope>NUCLEOTIDE SEQUENCE [LARGE SCALE GENOMIC DNA]</scope>
    <source>
        <strain evidence="3 4">BS001</strain>
    </source>
</reference>
<comment type="caution">
    <text evidence="3">The sequence shown here is derived from an EMBL/GenBank/DDBJ whole genome shotgun (WGS) entry which is preliminary data.</text>
</comment>
<proteinExistence type="inferred from homology"/>
<dbReference type="PANTHER" id="PTHR37302:SF1">
    <property type="entry name" value="PROTEIN DINB"/>
    <property type="match status" value="1"/>
</dbReference>
<accession>A0ABN0FFP7</accession>
<evidence type="ECO:0000256" key="2">
    <source>
        <dbReference type="ARBA" id="ARBA00022723"/>
    </source>
</evidence>
<dbReference type="Pfam" id="PF05163">
    <property type="entry name" value="DinB"/>
    <property type="match status" value="1"/>
</dbReference>
<keyword evidence="4" id="KW-1185">Reference proteome</keyword>
<dbReference type="Proteomes" id="UP000004980">
    <property type="component" value="Unassembled WGS sequence"/>
</dbReference>
<comment type="similarity">
    <text evidence="1">Belongs to the DinB family.</text>
</comment>